<feature type="transmembrane region" description="Helical" evidence="1">
    <location>
        <begin position="6"/>
        <end position="31"/>
    </location>
</feature>
<evidence type="ECO:0000313" key="3">
    <source>
        <dbReference type="Proteomes" id="UP000179880"/>
    </source>
</evidence>
<comment type="caution">
    <text evidence="2">The sequence shown here is derived from an EMBL/GenBank/DDBJ whole genome shotgun (WGS) entry which is preliminary data.</text>
</comment>
<dbReference type="AlphaFoldDB" id="A0A1F6WHH8"/>
<protein>
    <submittedName>
        <fullName evidence="2">Uncharacterized protein</fullName>
    </submittedName>
</protein>
<proteinExistence type="predicted"/>
<reference evidence="2 3" key="1">
    <citation type="journal article" date="2016" name="Nat. Commun.">
        <title>Thousands of microbial genomes shed light on interconnected biogeochemical processes in an aquifer system.</title>
        <authorList>
            <person name="Anantharaman K."/>
            <person name="Brown C.T."/>
            <person name="Hug L.A."/>
            <person name="Sharon I."/>
            <person name="Castelle C.J."/>
            <person name="Probst A.J."/>
            <person name="Thomas B.C."/>
            <person name="Singh A."/>
            <person name="Wilkins M.J."/>
            <person name="Karaoz U."/>
            <person name="Brodie E.L."/>
            <person name="Williams K.H."/>
            <person name="Hubbard S.S."/>
            <person name="Banfield J.F."/>
        </authorList>
    </citation>
    <scope>NUCLEOTIDE SEQUENCE [LARGE SCALE GENOMIC DNA]</scope>
</reference>
<keyword evidence="1" id="KW-1133">Transmembrane helix</keyword>
<sequence>MIEIKIPIFLFYILFYLLIGIVMAVLVWAIIIEKKRDKIRKEEEEKKEKLWFEKNHGKYCFWNNLTWKEHYQIWCHLEKSRLKAPQN</sequence>
<dbReference type="Proteomes" id="UP000179880">
    <property type="component" value="Unassembled WGS sequence"/>
</dbReference>
<keyword evidence="1" id="KW-0472">Membrane</keyword>
<evidence type="ECO:0000313" key="2">
    <source>
        <dbReference type="EMBL" id="OGI81357.1"/>
    </source>
</evidence>
<accession>A0A1F6WHH8</accession>
<evidence type="ECO:0000256" key="1">
    <source>
        <dbReference type="SAM" id="Phobius"/>
    </source>
</evidence>
<gene>
    <name evidence="2" type="ORF">A3B93_01235</name>
</gene>
<organism evidence="2 3">
    <name type="scientific">Candidatus Nomurabacteria bacterium RIFCSPHIGHO2_02_FULL_42_24</name>
    <dbReference type="NCBI Taxonomy" id="1801757"/>
    <lineage>
        <taxon>Bacteria</taxon>
        <taxon>Candidatus Nomuraibacteriota</taxon>
    </lineage>
</organism>
<dbReference type="EMBL" id="MFUH01000032">
    <property type="protein sequence ID" value="OGI81357.1"/>
    <property type="molecule type" value="Genomic_DNA"/>
</dbReference>
<name>A0A1F6WHH8_9BACT</name>
<keyword evidence="1" id="KW-0812">Transmembrane</keyword>